<evidence type="ECO:0000313" key="1">
    <source>
        <dbReference type="EMBL" id="NML18769.1"/>
    </source>
</evidence>
<reference evidence="1 2" key="1">
    <citation type="submission" date="2020-04" db="EMBL/GenBank/DDBJ databases">
        <title>Azohydromonas sp. isolated from soil.</title>
        <authorList>
            <person name="Dahal R.H."/>
        </authorList>
    </citation>
    <scope>NUCLEOTIDE SEQUENCE [LARGE SCALE GENOMIC DNA]</scope>
    <source>
        <strain evidence="1 2">G-1-1-14</strain>
    </source>
</reference>
<dbReference type="RefSeq" id="WP_169163662.1">
    <property type="nucleotide sequence ID" value="NZ_JABBFW010000040.1"/>
</dbReference>
<proteinExistence type="predicted"/>
<sequence length="146" mass="16223">MPADPLRPFRTEAKRLIKQLHSDNAAEFMPAVRRLHACGLVRHESLVATVARRRTLSLKHAYELLAREAGAPGWPALLDRDALPAVARLALDGGRHLNRWFATFEEAERERLKDGGVIVQAGHTFGLVEEAAARHLGLNADAPERR</sequence>
<dbReference type="Proteomes" id="UP000574067">
    <property type="component" value="Unassembled WGS sequence"/>
</dbReference>
<protein>
    <submittedName>
        <fullName evidence="1">Uncharacterized protein</fullName>
    </submittedName>
</protein>
<keyword evidence="2" id="KW-1185">Reference proteome</keyword>
<evidence type="ECO:0000313" key="2">
    <source>
        <dbReference type="Proteomes" id="UP000574067"/>
    </source>
</evidence>
<accession>A0A848FKB7</accession>
<organism evidence="1 2">
    <name type="scientific">Azohydromonas caseinilytica</name>
    <dbReference type="NCBI Taxonomy" id="2728836"/>
    <lineage>
        <taxon>Bacteria</taxon>
        <taxon>Pseudomonadati</taxon>
        <taxon>Pseudomonadota</taxon>
        <taxon>Betaproteobacteria</taxon>
        <taxon>Burkholderiales</taxon>
        <taxon>Sphaerotilaceae</taxon>
        <taxon>Azohydromonas</taxon>
    </lineage>
</organism>
<comment type="caution">
    <text evidence="1">The sequence shown here is derived from an EMBL/GenBank/DDBJ whole genome shotgun (WGS) entry which is preliminary data.</text>
</comment>
<dbReference type="AlphaFoldDB" id="A0A848FKB7"/>
<name>A0A848FKB7_9BURK</name>
<gene>
    <name evidence="1" type="ORF">HHL10_27750</name>
</gene>
<dbReference type="EMBL" id="JABBFW010000040">
    <property type="protein sequence ID" value="NML18769.1"/>
    <property type="molecule type" value="Genomic_DNA"/>
</dbReference>